<dbReference type="InterPro" id="IPR016176">
    <property type="entry name" value="Cbl-dep_enz_cat"/>
</dbReference>
<dbReference type="GO" id="GO:0031419">
    <property type="term" value="F:cobalamin binding"/>
    <property type="evidence" value="ECO:0007669"/>
    <property type="project" value="InterPro"/>
</dbReference>
<comment type="caution">
    <text evidence="2">The sequence shown here is derived from an EMBL/GenBank/DDBJ whole genome shotgun (WGS) entry which is preliminary data.</text>
</comment>
<dbReference type="SUPFAM" id="SSF51703">
    <property type="entry name" value="Cobalamin (vitamin B12)-dependent enzymes"/>
    <property type="match status" value="1"/>
</dbReference>
<name>A0A9X2MHF4_9FIRM</name>
<dbReference type="InterPro" id="IPR036999">
    <property type="entry name" value="Diol/glycerol_deHase_lsu_sf"/>
</dbReference>
<keyword evidence="3" id="KW-1185">Reference proteome</keyword>
<feature type="domain" description="Diol/glycerol dehydratase large subunit" evidence="1">
    <location>
        <begin position="2"/>
        <end position="553"/>
    </location>
</feature>
<accession>A0A9X2MHF4</accession>
<dbReference type="EMBL" id="JANJZL010000004">
    <property type="protein sequence ID" value="MCR2044075.1"/>
    <property type="molecule type" value="Genomic_DNA"/>
</dbReference>
<evidence type="ECO:0000259" key="1">
    <source>
        <dbReference type="Pfam" id="PF02286"/>
    </source>
</evidence>
<dbReference type="CDD" id="cd03687">
    <property type="entry name" value="Dehydratase_LU"/>
    <property type="match status" value="1"/>
</dbReference>
<organism evidence="2 3">
    <name type="scientific">Anaerosalibacter massiliensis</name>
    <dbReference type="NCBI Taxonomy" id="1347392"/>
    <lineage>
        <taxon>Bacteria</taxon>
        <taxon>Bacillati</taxon>
        <taxon>Bacillota</taxon>
        <taxon>Tissierellia</taxon>
        <taxon>Tissierellales</taxon>
        <taxon>Sporanaerobacteraceae</taxon>
        <taxon>Anaerosalibacter</taxon>
    </lineage>
</organism>
<dbReference type="Pfam" id="PF02286">
    <property type="entry name" value="Dehydratase_LU"/>
    <property type="match status" value="1"/>
</dbReference>
<sequence length="555" mass="61039">MKRSKRFQILEQRDVNKDGFVKEWPEVGLIAMNSPSDPEPSIKIENGKVVELDGKKREDFDMIDLFIADYAINLDNALEVIEIDSTEIARKIVDVNIPREEIIKFTTAMTPAKMVDVVSKMNVVEMMMAVQKMRARKTPSNQCHVTNVKDNPVQIAADAAEAALRGFDEMETTVAVVRYAPFNALALLVGSQVGRSGVLTQCAVEEATELELGMRGLTCYAETVSVYGTERVFVDGDDTPWSKAFLASAYASRGLKMRFTSGTGAEVLMGNAEGKSMLYLEAKCIYITRGAGVQGLQNGSISCIGVPGSVPSGIRAVLAENLITTMLDLEVASGNDQTFSHSPMRRTARTLMQMLPGTDFIFSGYSAVPNYDNMFAGSNFDASDFDDYNIIQRDLKVDGGLQPVTEEEVVAIRNKAAKAIQAVFEGLGLPTVTDEEVEAATYANGSKDMPERNMVEDIKAAEEMMNRGITGVDVVKALYKNGFEDIAERVLNMLKQRVSGDYLHTSAILDSDYNVISAVNNCNDYMGPGTGYRMSEERWDQIKDIRNAKSPEDFE</sequence>
<evidence type="ECO:0000313" key="3">
    <source>
        <dbReference type="Proteomes" id="UP001142078"/>
    </source>
</evidence>
<dbReference type="OrthoDB" id="304739at2"/>
<dbReference type="Proteomes" id="UP001142078">
    <property type="component" value="Unassembled WGS sequence"/>
</dbReference>
<reference evidence="2" key="1">
    <citation type="submission" date="2022-07" db="EMBL/GenBank/DDBJ databases">
        <title>Enhanced cultured diversity of the mouse gut microbiota enables custom-made synthetic communities.</title>
        <authorList>
            <person name="Afrizal A."/>
        </authorList>
    </citation>
    <scope>NUCLEOTIDE SEQUENCE</scope>
    <source>
        <strain evidence="2">DSM 29482</strain>
    </source>
</reference>
<dbReference type="GO" id="GO:0016836">
    <property type="term" value="F:hydro-lyase activity"/>
    <property type="evidence" value="ECO:0007669"/>
    <property type="project" value="InterPro"/>
</dbReference>
<evidence type="ECO:0000313" key="2">
    <source>
        <dbReference type="EMBL" id="MCR2044075.1"/>
    </source>
</evidence>
<dbReference type="RefSeq" id="WP_042682930.1">
    <property type="nucleotide sequence ID" value="NZ_CABKTM010000049.1"/>
</dbReference>
<proteinExistence type="predicted"/>
<dbReference type="PIRSF" id="PIRSF018507">
    <property type="entry name" value="Prpndl_dhdrts_lg"/>
    <property type="match status" value="1"/>
</dbReference>
<dbReference type="InterPro" id="IPR003206">
    <property type="entry name" value="Diol/glycerol_deHydtase_lsu"/>
</dbReference>
<dbReference type="AlphaFoldDB" id="A0A9X2MHF4"/>
<gene>
    <name evidence="2" type="ORF">NSA23_08070</name>
</gene>
<protein>
    <submittedName>
        <fullName evidence="2">Propanediol/glycerol family dehydratase large subunit</fullName>
    </submittedName>
</protein>
<dbReference type="NCBIfam" id="NF011979">
    <property type="entry name" value="PRK15444.1"/>
    <property type="match status" value="1"/>
</dbReference>
<dbReference type="Gene3D" id="3.20.20.350">
    <property type="entry name" value="Diol/glycerol dehydratase, large subunit"/>
    <property type="match status" value="1"/>
</dbReference>